<dbReference type="InterPro" id="IPR011598">
    <property type="entry name" value="bHLH_dom"/>
</dbReference>
<dbReference type="InterPro" id="IPR003650">
    <property type="entry name" value="Orange_dom"/>
</dbReference>
<evidence type="ECO:0000313" key="8">
    <source>
        <dbReference type="EMBL" id="CAF0910799.1"/>
    </source>
</evidence>
<feature type="compositionally biased region" description="Polar residues" evidence="5">
    <location>
        <begin position="197"/>
        <end position="206"/>
    </location>
</feature>
<keyword evidence="3" id="KW-0804">Transcription</keyword>
<evidence type="ECO:0000259" key="7">
    <source>
        <dbReference type="PROSITE" id="PS51054"/>
    </source>
</evidence>
<evidence type="ECO:0000256" key="2">
    <source>
        <dbReference type="ARBA" id="ARBA00023015"/>
    </source>
</evidence>
<organism evidence="9 10">
    <name type="scientific">Didymodactylos carnosus</name>
    <dbReference type="NCBI Taxonomy" id="1234261"/>
    <lineage>
        <taxon>Eukaryota</taxon>
        <taxon>Metazoa</taxon>
        <taxon>Spiralia</taxon>
        <taxon>Gnathifera</taxon>
        <taxon>Rotifera</taxon>
        <taxon>Eurotatoria</taxon>
        <taxon>Bdelloidea</taxon>
        <taxon>Philodinida</taxon>
        <taxon>Philodinidae</taxon>
        <taxon>Didymodactylos</taxon>
    </lineage>
</organism>
<reference evidence="9" key="1">
    <citation type="submission" date="2021-02" db="EMBL/GenBank/DDBJ databases">
        <authorList>
            <person name="Nowell W R."/>
        </authorList>
    </citation>
    <scope>NUCLEOTIDE SEQUENCE</scope>
</reference>
<dbReference type="GO" id="GO:0005634">
    <property type="term" value="C:nucleus"/>
    <property type="evidence" value="ECO:0007669"/>
    <property type="project" value="UniProtKB-SubCell"/>
</dbReference>
<dbReference type="EMBL" id="CAJNOK010003691">
    <property type="protein sequence ID" value="CAF0910799.1"/>
    <property type="molecule type" value="Genomic_DNA"/>
</dbReference>
<evidence type="ECO:0000256" key="3">
    <source>
        <dbReference type="ARBA" id="ARBA00023163"/>
    </source>
</evidence>
<feature type="domain" description="BHLH" evidence="6">
    <location>
        <begin position="21"/>
        <end position="76"/>
    </location>
</feature>
<keyword evidence="2" id="KW-0805">Transcription regulation</keyword>
<dbReference type="Gene3D" id="4.10.280.10">
    <property type="entry name" value="Helix-loop-helix DNA-binding domain"/>
    <property type="match status" value="1"/>
</dbReference>
<keyword evidence="4" id="KW-0539">Nucleus</keyword>
<evidence type="ECO:0000313" key="9">
    <source>
        <dbReference type="EMBL" id="CAF3689930.1"/>
    </source>
</evidence>
<dbReference type="InterPro" id="IPR050370">
    <property type="entry name" value="HES_HEY"/>
</dbReference>
<dbReference type="Proteomes" id="UP000682733">
    <property type="component" value="Unassembled WGS sequence"/>
</dbReference>
<dbReference type="CDD" id="cd11410">
    <property type="entry name" value="bHLH_O_HES"/>
    <property type="match status" value="1"/>
</dbReference>
<dbReference type="InterPro" id="IPR036638">
    <property type="entry name" value="HLH_DNA-bd_sf"/>
</dbReference>
<feature type="compositionally biased region" description="Low complexity" evidence="5">
    <location>
        <begin position="174"/>
        <end position="188"/>
    </location>
</feature>
<dbReference type="Pfam" id="PF00010">
    <property type="entry name" value="HLH"/>
    <property type="match status" value="1"/>
</dbReference>
<dbReference type="SMART" id="SM00511">
    <property type="entry name" value="ORANGE"/>
    <property type="match status" value="1"/>
</dbReference>
<gene>
    <name evidence="8" type="ORF">OVA965_LOCUS10111</name>
    <name evidence="9" type="ORF">TMI583_LOCUS10107</name>
</gene>
<evidence type="ECO:0000256" key="1">
    <source>
        <dbReference type="ARBA" id="ARBA00004123"/>
    </source>
</evidence>
<protein>
    <submittedName>
        <fullName evidence="9">Uncharacterized protein</fullName>
    </submittedName>
</protein>
<dbReference type="PROSITE" id="PS50888">
    <property type="entry name" value="BHLH"/>
    <property type="match status" value="1"/>
</dbReference>
<dbReference type="Proteomes" id="UP000677228">
    <property type="component" value="Unassembled WGS sequence"/>
</dbReference>
<proteinExistence type="predicted"/>
<dbReference type="GO" id="GO:0046983">
    <property type="term" value="F:protein dimerization activity"/>
    <property type="evidence" value="ECO:0007669"/>
    <property type="project" value="InterPro"/>
</dbReference>
<feature type="domain" description="Orange" evidence="7">
    <location>
        <begin position="87"/>
        <end position="120"/>
    </location>
</feature>
<comment type="subcellular location">
    <subcellularLocation>
        <location evidence="1">Nucleus</location>
    </subcellularLocation>
</comment>
<dbReference type="SUPFAM" id="SSF47459">
    <property type="entry name" value="HLH, helix-loop-helix DNA-binding domain"/>
    <property type="match status" value="1"/>
</dbReference>
<dbReference type="PANTHER" id="PTHR10985">
    <property type="entry name" value="BASIC HELIX-LOOP-HELIX TRANSCRIPTION FACTOR, HES-RELATED"/>
    <property type="match status" value="1"/>
</dbReference>
<evidence type="ECO:0000259" key="6">
    <source>
        <dbReference type="PROSITE" id="PS50888"/>
    </source>
</evidence>
<dbReference type="SMART" id="SM00353">
    <property type="entry name" value="HLH"/>
    <property type="match status" value="1"/>
</dbReference>
<dbReference type="SUPFAM" id="SSF158457">
    <property type="entry name" value="Orange domain-like"/>
    <property type="match status" value="1"/>
</dbReference>
<evidence type="ECO:0000256" key="4">
    <source>
        <dbReference type="ARBA" id="ARBA00023242"/>
    </source>
</evidence>
<evidence type="ECO:0000256" key="5">
    <source>
        <dbReference type="SAM" id="MobiDB-lite"/>
    </source>
</evidence>
<dbReference type="Gene3D" id="6.10.250.980">
    <property type="match status" value="1"/>
</dbReference>
<dbReference type="PROSITE" id="PS51054">
    <property type="entry name" value="ORANGE"/>
    <property type="match status" value="1"/>
</dbReference>
<comment type="caution">
    <text evidence="9">The sequence shown here is derived from an EMBL/GenBank/DDBJ whole genome shotgun (WGS) entry which is preliminary data.</text>
</comment>
<dbReference type="GO" id="GO:0003677">
    <property type="term" value="F:DNA binding"/>
    <property type="evidence" value="ECO:0007669"/>
    <property type="project" value="InterPro"/>
</dbReference>
<dbReference type="GO" id="GO:0006355">
    <property type="term" value="P:regulation of DNA-templated transcription"/>
    <property type="evidence" value="ECO:0007669"/>
    <property type="project" value="InterPro"/>
</dbReference>
<dbReference type="AlphaFoldDB" id="A0A8S2HW02"/>
<feature type="region of interest" description="Disordered" evidence="5">
    <location>
        <begin position="122"/>
        <end position="146"/>
    </location>
</feature>
<evidence type="ECO:0000313" key="10">
    <source>
        <dbReference type="Proteomes" id="UP000682733"/>
    </source>
</evidence>
<dbReference type="Pfam" id="PF07527">
    <property type="entry name" value="Hairy_orange"/>
    <property type="match status" value="1"/>
</dbReference>
<name>A0A8S2HW02_9BILA</name>
<dbReference type="EMBL" id="CAJOBA010003692">
    <property type="protein sequence ID" value="CAF3689930.1"/>
    <property type="molecule type" value="Genomic_DNA"/>
</dbReference>
<sequence>MVMTLYTSSSDLEDELNMNGARKVAKTYVEKKRRDRINRSLDELKDLLACHYDRARYQKLEKAEILEMCVDFVKQINSRLNSMKRNYELGYQRCTNEISNFLMSVPGMTPVQRQRLLSQLRSSTTHRFSPYEQRPTTTTTTTTTNHHFQQLPHETVINDWLNRCGGIQETKLASPSPYSTMSTSTSSSNDLCKTERSISSSPSDLENSLHDELSCVVPKSPNSAKYVWRPW</sequence>
<accession>A0A8S2HW02</accession>
<feature type="region of interest" description="Disordered" evidence="5">
    <location>
        <begin position="172"/>
        <end position="206"/>
    </location>
</feature>